<dbReference type="AlphaFoldDB" id="A0A371R831"/>
<dbReference type="Proteomes" id="UP000264589">
    <property type="component" value="Unassembled WGS sequence"/>
</dbReference>
<keyword evidence="2" id="KW-0378">Hydrolase</keyword>
<dbReference type="InParanoid" id="A0A371R831"/>
<gene>
    <name evidence="2" type="ORF">DX908_14960</name>
</gene>
<protein>
    <submittedName>
        <fullName evidence="2">Alpha/beta hydrolase</fullName>
    </submittedName>
</protein>
<dbReference type="InterPro" id="IPR050266">
    <property type="entry name" value="AB_hydrolase_sf"/>
</dbReference>
<sequence>MALLHCLDFADRPIPSPLYGQAPRVVRGARAANGERRRRSQGCERRVSGLLDTSTCKVYLTLLALEVCMSRPLSDPLSLLKKSMLALAALLSLSFAHAADEMGGDRFVVEVTGNGRAVIFIPGLTSSPDVFAAAQEKLYVEAHLITPAGFDGVPAPAPLTPFIDSLAADIVRYLNDEDISDAAIVGHSMGGLTALLVAAKSDRMSAVMVIDSVPFLPRLFQPSITPEQVDASRAVLTTQMAALSDESYLDLARQGLPRQAMKPEDQSRIMEDVTRADISAAKAAFIELMSTDYTPQLSGIDASITVLVPFDPMTGFSRDLLLARYEEQYTFLEQVELRIVENARHFIMLDQPAVFREELEQFLNKNDKGE</sequence>
<dbReference type="SUPFAM" id="SSF53474">
    <property type="entry name" value="alpha/beta-Hydrolases"/>
    <property type="match status" value="1"/>
</dbReference>
<dbReference type="Pfam" id="PF12697">
    <property type="entry name" value="Abhydrolase_6"/>
    <property type="match status" value="1"/>
</dbReference>
<evidence type="ECO:0000313" key="3">
    <source>
        <dbReference type="Proteomes" id="UP000264589"/>
    </source>
</evidence>
<dbReference type="PANTHER" id="PTHR43798:SF33">
    <property type="entry name" value="HYDROLASE, PUTATIVE (AFU_ORTHOLOGUE AFUA_2G14860)-RELATED"/>
    <property type="match status" value="1"/>
</dbReference>
<dbReference type="InterPro" id="IPR029058">
    <property type="entry name" value="AB_hydrolase_fold"/>
</dbReference>
<feature type="domain" description="AB hydrolase-1" evidence="1">
    <location>
        <begin position="118"/>
        <end position="357"/>
    </location>
</feature>
<comment type="caution">
    <text evidence="2">The sequence shown here is derived from an EMBL/GenBank/DDBJ whole genome shotgun (WGS) entry which is preliminary data.</text>
</comment>
<accession>A0A371R831</accession>
<proteinExistence type="predicted"/>
<evidence type="ECO:0000259" key="1">
    <source>
        <dbReference type="Pfam" id="PF12697"/>
    </source>
</evidence>
<dbReference type="GO" id="GO:0016020">
    <property type="term" value="C:membrane"/>
    <property type="evidence" value="ECO:0007669"/>
    <property type="project" value="TreeGrafter"/>
</dbReference>
<dbReference type="InterPro" id="IPR000073">
    <property type="entry name" value="AB_hydrolase_1"/>
</dbReference>
<dbReference type="GO" id="GO:0016787">
    <property type="term" value="F:hydrolase activity"/>
    <property type="evidence" value="ECO:0007669"/>
    <property type="project" value="UniProtKB-KW"/>
</dbReference>
<name>A0A371R831_9PROT</name>
<keyword evidence="3" id="KW-1185">Reference proteome</keyword>
<evidence type="ECO:0000313" key="2">
    <source>
        <dbReference type="EMBL" id="RFB01579.1"/>
    </source>
</evidence>
<dbReference type="PANTHER" id="PTHR43798">
    <property type="entry name" value="MONOACYLGLYCEROL LIPASE"/>
    <property type="match status" value="1"/>
</dbReference>
<organism evidence="2 3">
    <name type="scientific">Parvularcula marina</name>
    <dbReference type="NCBI Taxonomy" id="2292771"/>
    <lineage>
        <taxon>Bacteria</taxon>
        <taxon>Pseudomonadati</taxon>
        <taxon>Pseudomonadota</taxon>
        <taxon>Alphaproteobacteria</taxon>
        <taxon>Parvularculales</taxon>
        <taxon>Parvularculaceae</taxon>
        <taxon>Parvularcula</taxon>
    </lineage>
</organism>
<reference evidence="2 3" key="1">
    <citation type="submission" date="2018-08" db="EMBL/GenBank/DDBJ databases">
        <title>Parvularcula sp. SM1705, isolated from surface water of the South Sea China.</title>
        <authorList>
            <person name="Sun L."/>
        </authorList>
    </citation>
    <scope>NUCLEOTIDE SEQUENCE [LARGE SCALE GENOMIC DNA]</scope>
    <source>
        <strain evidence="2 3">SM1705</strain>
    </source>
</reference>
<dbReference type="EMBL" id="QUQO01000002">
    <property type="protein sequence ID" value="RFB01579.1"/>
    <property type="molecule type" value="Genomic_DNA"/>
</dbReference>
<dbReference type="Gene3D" id="3.40.50.1820">
    <property type="entry name" value="alpha/beta hydrolase"/>
    <property type="match status" value="1"/>
</dbReference>